<gene>
    <name evidence="1" type="ORF">L227DRAFT_243226</name>
</gene>
<sequence length="92" mass="10073">MYVCRVLHHLCALIVKCTEMRHRASPSSDLVPSSSSEARRAMPSCRHSLPLAWTIRARASATTVSKQLACGLMPYTGFLLLCALRGPLFLSA</sequence>
<proteinExistence type="predicted"/>
<accession>A0A5C2S0Q3</accession>
<protein>
    <submittedName>
        <fullName evidence="1">Uncharacterized protein</fullName>
    </submittedName>
</protein>
<name>A0A5C2S0Q3_9APHY</name>
<evidence type="ECO:0000313" key="1">
    <source>
        <dbReference type="EMBL" id="RPD57003.1"/>
    </source>
</evidence>
<reference evidence="1" key="1">
    <citation type="journal article" date="2018" name="Genome Biol. Evol.">
        <title>Genomics and development of Lentinus tigrinus, a white-rot wood-decaying mushroom with dimorphic fruiting bodies.</title>
        <authorList>
            <person name="Wu B."/>
            <person name="Xu Z."/>
            <person name="Knudson A."/>
            <person name="Carlson A."/>
            <person name="Chen N."/>
            <person name="Kovaka S."/>
            <person name="LaButti K."/>
            <person name="Lipzen A."/>
            <person name="Pennachio C."/>
            <person name="Riley R."/>
            <person name="Schakwitz W."/>
            <person name="Umezawa K."/>
            <person name="Ohm R.A."/>
            <person name="Grigoriev I.V."/>
            <person name="Nagy L.G."/>
            <person name="Gibbons J."/>
            <person name="Hibbett D."/>
        </authorList>
    </citation>
    <scope>NUCLEOTIDE SEQUENCE [LARGE SCALE GENOMIC DNA]</scope>
    <source>
        <strain evidence="1">ALCF2SS1-6</strain>
    </source>
</reference>
<evidence type="ECO:0000313" key="2">
    <source>
        <dbReference type="Proteomes" id="UP000313359"/>
    </source>
</evidence>
<keyword evidence="2" id="KW-1185">Reference proteome</keyword>
<organism evidence="1 2">
    <name type="scientific">Lentinus tigrinus ALCF2SS1-6</name>
    <dbReference type="NCBI Taxonomy" id="1328759"/>
    <lineage>
        <taxon>Eukaryota</taxon>
        <taxon>Fungi</taxon>
        <taxon>Dikarya</taxon>
        <taxon>Basidiomycota</taxon>
        <taxon>Agaricomycotina</taxon>
        <taxon>Agaricomycetes</taxon>
        <taxon>Polyporales</taxon>
        <taxon>Polyporaceae</taxon>
        <taxon>Lentinus</taxon>
    </lineage>
</organism>
<dbReference type="Proteomes" id="UP000313359">
    <property type="component" value="Unassembled WGS sequence"/>
</dbReference>
<dbReference type="EMBL" id="ML122284">
    <property type="protein sequence ID" value="RPD57003.1"/>
    <property type="molecule type" value="Genomic_DNA"/>
</dbReference>
<dbReference type="AlphaFoldDB" id="A0A5C2S0Q3"/>